<sequence>MKDFANCLERCELEEVRSVGAKYTWTNKTVWSKIDRVLVNSHWYAEFGYTHVTCKTEGLSDHTPCRSHSQHHLQNKAVSNSMKCGILRRQSKLVQEQVQEGLYNTTLIEKEKEARERYIQILNSTLALIRQQSKVQWLNYGDQCIKVFFARMKQR</sequence>
<protein>
    <submittedName>
        <fullName evidence="1">Uncharacterized protein</fullName>
    </submittedName>
</protein>
<comment type="caution">
    <text evidence="1">The sequence shown here is derived from an EMBL/GenBank/DDBJ whole genome shotgun (WGS) entry which is preliminary data.</text>
</comment>
<keyword evidence="2" id="KW-1185">Reference proteome</keyword>
<dbReference type="Gene3D" id="3.60.10.10">
    <property type="entry name" value="Endonuclease/exonuclease/phosphatase"/>
    <property type="match status" value="1"/>
</dbReference>
<gene>
    <name evidence="1" type="ORF">Cgig2_010317</name>
</gene>
<name>A0A9Q1JJC8_9CARY</name>
<dbReference type="AlphaFoldDB" id="A0A9Q1JJC8"/>
<dbReference type="PANTHER" id="PTHR33710:SF64">
    <property type="entry name" value="ENDONUCLEASE_EXONUCLEASE_PHOSPHATASE DOMAIN-CONTAINING PROTEIN"/>
    <property type="match status" value="1"/>
</dbReference>
<dbReference type="OrthoDB" id="1259371at2759"/>
<dbReference type="SUPFAM" id="SSF56219">
    <property type="entry name" value="DNase I-like"/>
    <property type="match status" value="1"/>
</dbReference>
<dbReference type="InterPro" id="IPR036691">
    <property type="entry name" value="Endo/exonu/phosph_ase_sf"/>
</dbReference>
<accession>A0A9Q1JJC8</accession>
<dbReference type="PANTHER" id="PTHR33710">
    <property type="entry name" value="BNAC02G09200D PROTEIN"/>
    <property type="match status" value="1"/>
</dbReference>
<organism evidence="1 2">
    <name type="scientific">Carnegiea gigantea</name>
    <dbReference type="NCBI Taxonomy" id="171969"/>
    <lineage>
        <taxon>Eukaryota</taxon>
        <taxon>Viridiplantae</taxon>
        <taxon>Streptophyta</taxon>
        <taxon>Embryophyta</taxon>
        <taxon>Tracheophyta</taxon>
        <taxon>Spermatophyta</taxon>
        <taxon>Magnoliopsida</taxon>
        <taxon>eudicotyledons</taxon>
        <taxon>Gunneridae</taxon>
        <taxon>Pentapetalae</taxon>
        <taxon>Caryophyllales</taxon>
        <taxon>Cactineae</taxon>
        <taxon>Cactaceae</taxon>
        <taxon>Cactoideae</taxon>
        <taxon>Echinocereeae</taxon>
        <taxon>Carnegiea</taxon>
    </lineage>
</organism>
<evidence type="ECO:0000313" key="1">
    <source>
        <dbReference type="EMBL" id="KAJ8421083.1"/>
    </source>
</evidence>
<dbReference type="EMBL" id="JAKOGI010002933">
    <property type="protein sequence ID" value="KAJ8421083.1"/>
    <property type="molecule type" value="Genomic_DNA"/>
</dbReference>
<reference evidence="1" key="1">
    <citation type="submission" date="2022-04" db="EMBL/GenBank/DDBJ databases">
        <title>Carnegiea gigantea Genome sequencing and assembly v2.</title>
        <authorList>
            <person name="Copetti D."/>
            <person name="Sanderson M.J."/>
            <person name="Burquez A."/>
            <person name="Wojciechowski M.F."/>
        </authorList>
    </citation>
    <scope>NUCLEOTIDE SEQUENCE</scope>
    <source>
        <strain evidence="1">SGP5-SGP5p</strain>
        <tissue evidence="1">Aerial part</tissue>
    </source>
</reference>
<dbReference type="Proteomes" id="UP001153076">
    <property type="component" value="Unassembled WGS sequence"/>
</dbReference>
<evidence type="ECO:0000313" key="2">
    <source>
        <dbReference type="Proteomes" id="UP001153076"/>
    </source>
</evidence>
<proteinExistence type="predicted"/>